<evidence type="ECO:0000313" key="1">
    <source>
        <dbReference type="EMBL" id="PFU37421.1"/>
    </source>
</evidence>
<dbReference type="AlphaFoldDB" id="A0A2B3TJS1"/>
<dbReference type="RefSeq" id="WP_098666477.1">
    <property type="nucleotide sequence ID" value="NZ_NVDG01000069.1"/>
</dbReference>
<dbReference type="EMBL" id="NVDG01000069">
    <property type="protein sequence ID" value="PFU37421.1"/>
    <property type="molecule type" value="Genomic_DNA"/>
</dbReference>
<accession>A0A2B3TJS1</accession>
<organism evidence="1 2">
    <name type="scientific">Bacillus cereus</name>
    <dbReference type="NCBI Taxonomy" id="1396"/>
    <lineage>
        <taxon>Bacteria</taxon>
        <taxon>Bacillati</taxon>
        <taxon>Bacillota</taxon>
        <taxon>Bacilli</taxon>
        <taxon>Bacillales</taxon>
        <taxon>Bacillaceae</taxon>
        <taxon>Bacillus</taxon>
        <taxon>Bacillus cereus group</taxon>
    </lineage>
</organism>
<dbReference type="Proteomes" id="UP000224076">
    <property type="component" value="Unassembled WGS sequence"/>
</dbReference>
<gene>
    <name evidence="1" type="ORF">COK86_28890</name>
</gene>
<proteinExistence type="predicted"/>
<evidence type="ECO:0000313" key="2">
    <source>
        <dbReference type="Proteomes" id="UP000224076"/>
    </source>
</evidence>
<reference evidence="1 2" key="1">
    <citation type="submission" date="2017-09" db="EMBL/GenBank/DDBJ databases">
        <title>Large-scale bioinformatics analysis of Bacillus genomes uncovers conserved roles of natural products in bacterial physiology.</title>
        <authorList>
            <consortium name="Agbiome Team Llc"/>
            <person name="Bleich R.M."/>
            <person name="Grubbs K.J."/>
            <person name="Santa Maria K.C."/>
            <person name="Allen S.E."/>
            <person name="Farag S."/>
            <person name="Shank E.A."/>
            <person name="Bowers A."/>
        </authorList>
    </citation>
    <scope>NUCLEOTIDE SEQUENCE [LARGE SCALE GENOMIC DNA]</scope>
    <source>
        <strain evidence="1 2">AFS061806</strain>
    </source>
</reference>
<sequence>MSIQHLVLPALVSDTPFGKKYTVTLNYRLLDDYDLNLISNKETQRAVNTKRAEKMARDYFNILTKGSADEHTIPFQSSFVFNMELDKHSISEEELYVDGQLNIPIVERLLTIRDGGHRKACSYYLIQRLQYLIDNAKTKRTKTFYEAILHKFLDVSFTADIYVNLDQNFGKRCLLDLGKSEPVSKGREFYFVYDDFVRVIEFLANKENLQVTIDLDNDIYSKYEGLSVPLNYVSGIVKNIGKALFFQSKTVDEVNSYIISFLSDILLNLDIEEFVIKEKGGEVSFEYLSNCKVNYFKTIERLIRNEFEVMKKKIIKDVLGLECNYSQLNTVDKKTLIESAEKVDLIERFEGIKELVLTKNFKENLSQFSPNRREAAEA</sequence>
<comment type="caution">
    <text evidence="1">The sequence shown here is derived from an EMBL/GenBank/DDBJ whole genome shotgun (WGS) entry which is preliminary data.</text>
</comment>
<protein>
    <submittedName>
        <fullName evidence="1">Uncharacterized protein</fullName>
    </submittedName>
</protein>
<name>A0A2B3TJS1_BACCE</name>